<dbReference type="InterPro" id="IPR014729">
    <property type="entry name" value="Rossmann-like_a/b/a_fold"/>
</dbReference>
<feature type="domain" description="Aminoacyl-tRNA synthetase class Ia" evidence="8">
    <location>
        <begin position="29"/>
        <end position="89"/>
    </location>
</feature>
<comment type="caution">
    <text evidence="9">The sequence shown here is derived from an EMBL/GenBank/DDBJ whole genome shotgun (WGS) entry which is preliminary data.</text>
</comment>
<evidence type="ECO:0000256" key="6">
    <source>
        <dbReference type="ARBA" id="ARBA00022917"/>
    </source>
</evidence>
<feature type="non-terminal residue" evidence="9">
    <location>
        <position position="90"/>
    </location>
</feature>
<accession>A0ABT1SUV7</accession>
<keyword evidence="5" id="KW-0067">ATP-binding</keyword>
<dbReference type="SUPFAM" id="SSF52374">
    <property type="entry name" value="Nucleotidylyl transferase"/>
    <property type="match status" value="1"/>
</dbReference>
<evidence type="ECO:0000259" key="8">
    <source>
        <dbReference type="Pfam" id="PF00133"/>
    </source>
</evidence>
<evidence type="ECO:0000256" key="4">
    <source>
        <dbReference type="ARBA" id="ARBA00022741"/>
    </source>
</evidence>
<keyword evidence="3 9" id="KW-0436">Ligase</keyword>
<dbReference type="EMBL" id="JANGEW010000061">
    <property type="protein sequence ID" value="MCQ5343661.1"/>
    <property type="molecule type" value="Genomic_DNA"/>
</dbReference>
<dbReference type="PANTHER" id="PTHR43740">
    <property type="entry name" value="LEUCYL-TRNA SYNTHETASE"/>
    <property type="match status" value="1"/>
</dbReference>
<dbReference type="InterPro" id="IPR002300">
    <property type="entry name" value="aa-tRNA-synth_Ia"/>
</dbReference>
<dbReference type="PRINTS" id="PR00985">
    <property type="entry name" value="TRNASYNTHLEU"/>
</dbReference>
<keyword evidence="6" id="KW-0648">Protein biosynthesis</keyword>
<dbReference type="Proteomes" id="UP001206692">
    <property type="component" value="Unassembled WGS sequence"/>
</dbReference>
<organism evidence="9 10">
    <name type="scientific">Megasphaera massiliensis</name>
    <dbReference type="NCBI Taxonomy" id="1232428"/>
    <lineage>
        <taxon>Bacteria</taxon>
        <taxon>Bacillati</taxon>
        <taxon>Bacillota</taxon>
        <taxon>Negativicutes</taxon>
        <taxon>Veillonellales</taxon>
        <taxon>Veillonellaceae</taxon>
        <taxon>Megasphaera</taxon>
    </lineage>
</organism>
<keyword evidence="10" id="KW-1185">Reference proteome</keyword>
<gene>
    <name evidence="9" type="ORF">NE675_11615</name>
</gene>
<dbReference type="EC" id="6.1.1.4" evidence="2"/>
<comment type="similarity">
    <text evidence="1">Belongs to the class-I aminoacyl-tRNA synthetase family.</text>
</comment>
<evidence type="ECO:0000313" key="9">
    <source>
        <dbReference type="EMBL" id="MCQ5343661.1"/>
    </source>
</evidence>
<dbReference type="RefSeq" id="WP_256186263.1">
    <property type="nucleotide sequence ID" value="NZ_JANGEW010000061.1"/>
</dbReference>
<keyword evidence="4" id="KW-0547">Nucleotide-binding</keyword>
<dbReference type="PANTHER" id="PTHR43740:SF2">
    <property type="entry name" value="LEUCINE--TRNA LIGASE, MITOCHONDRIAL"/>
    <property type="match status" value="1"/>
</dbReference>
<name>A0ABT1SUV7_9FIRM</name>
<reference evidence="9 10" key="1">
    <citation type="submission" date="2022-06" db="EMBL/GenBank/DDBJ databases">
        <title>Isolation of gut microbiota from human fecal samples.</title>
        <authorList>
            <person name="Pamer E.G."/>
            <person name="Barat B."/>
            <person name="Waligurski E."/>
            <person name="Medina S."/>
            <person name="Paddock L."/>
            <person name="Mostad J."/>
        </authorList>
    </citation>
    <scope>NUCLEOTIDE SEQUENCE [LARGE SCALE GENOMIC DNA]</scope>
    <source>
        <strain evidence="9 10">DFI.1.1</strain>
    </source>
</reference>
<protein>
    <recommendedName>
        <fullName evidence="2">leucine--tRNA ligase</fullName>
        <ecNumber evidence="2">6.1.1.4</ecNumber>
    </recommendedName>
</protein>
<dbReference type="Pfam" id="PF00133">
    <property type="entry name" value="tRNA-synt_1"/>
    <property type="match status" value="1"/>
</dbReference>
<dbReference type="Gene3D" id="3.40.50.620">
    <property type="entry name" value="HUPs"/>
    <property type="match status" value="1"/>
</dbReference>
<dbReference type="InterPro" id="IPR002302">
    <property type="entry name" value="Leu-tRNA-ligase"/>
</dbReference>
<keyword evidence="7" id="KW-0030">Aminoacyl-tRNA synthetase</keyword>
<evidence type="ECO:0000256" key="1">
    <source>
        <dbReference type="ARBA" id="ARBA00005594"/>
    </source>
</evidence>
<evidence type="ECO:0000256" key="7">
    <source>
        <dbReference type="ARBA" id="ARBA00023146"/>
    </source>
</evidence>
<proteinExistence type="inferred from homology"/>
<feature type="non-terminal residue" evidence="9">
    <location>
        <position position="1"/>
    </location>
</feature>
<evidence type="ECO:0000313" key="10">
    <source>
        <dbReference type="Proteomes" id="UP001206692"/>
    </source>
</evidence>
<evidence type="ECO:0000256" key="2">
    <source>
        <dbReference type="ARBA" id="ARBA00013164"/>
    </source>
</evidence>
<evidence type="ECO:0000256" key="5">
    <source>
        <dbReference type="ARBA" id="ARBA00022840"/>
    </source>
</evidence>
<evidence type="ECO:0000256" key="3">
    <source>
        <dbReference type="ARBA" id="ARBA00022598"/>
    </source>
</evidence>
<dbReference type="GO" id="GO:0016874">
    <property type="term" value="F:ligase activity"/>
    <property type="evidence" value="ECO:0007669"/>
    <property type="project" value="UniProtKB-KW"/>
</dbReference>
<sequence>YNVLHPLGYDSFGLAAENAAIKHNIPPAEWTYSNIENMTRQLKSLGLSYDWDREVATCHDKYYKWTQWIFEVFYKRGMAYGKEAKVNWCA</sequence>